<organism evidence="2 3">
    <name type="scientific">Leuconostoc phage LN25</name>
    <dbReference type="NCBI Taxonomy" id="1262518"/>
    <lineage>
        <taxon>Viruses</taxon>
        <taxon>Duplodnaviria</taxon>
        <taxon>Heunggongvirae</taxon>
        <taxon>Uroviricota</taxon>
        <taxon>Caudoviricetes</taxon>
        <taxon>Mccleskeyvirinae</taxon>
        <taxon>Unaquatrovirus</taxon>
        <taxon>Unaquatrovirus LN25</taxon>
    </lineage>
</organism>
<evidence type="ECO:0000313" key="3">
    <source>
        <dbReference type="Proteomes" id="UP000201442"/>
    </source>
</evidence>
<protein>
    <submittedName>
        <fullName evidence="2">Uncharacterized protein</fullName>
    </submittedName>
</protein>
<evidence type="ECO:0000256" key="1">
    <source>
        <dbReference type="SAM" id="Phobius"/>
    </source>
</evidence>
<keyword evidence="1" id="KW-0812">Transmembrane</keyword>
<feature type="transmembrane region" description="Helical" evidence="1">
    <location>
        <begin position="28"/>
        <end position="50"/>
    </location>
</feature>
<name>A0A059PB20_9CAUD</name>
<evidence type="ECO:0000313" key="2">
    <source>
        <dbReference type="EMBL" id="AFY98404.1"/>
    </source>
</evidence>
<dbReference type="KEGG" id="vg:19735908"/>
<reference evidence="2 3" key="1">
    <citation type="journal article" date="2014" name="Int. J. Food Microbiol.">
        <title>Sequence and comparative analysis of Leuconostoc dairy bacteriophages.</title>
        <authorList>
            <person name="Kot W."/>
            <person name="Hansen L.H."/>
            <person name="Neve H."/>
            <person name="Hammer K."/>
            <person name="Jacobsen S."/>
            <person name="Pedersen P.D."/>
            <person name="Sorensen S.J."/>
            <person name="Heller K.J."/>
            <person name="Vogensen F.K."/>
        </authorList>
    </citation>
    <scope>NUCLEOTIDE SEQUENCE [LARGE SCALE GENOMIC DNA]</scope>
</reference>
<dbReference type="GeneID" id="19735908"/>
<accession>A0A059PB20</accession>
<keyword evidence="1" id="KW-1133">Transmembrane helix</keyword>
<proteinExistence type="predicted"/>
<dbReference type="RefSeq" id="YP_009044795.1">
    <property type="nucleotide sequence ID" value="NC_024386.1"/>
</dbReference>
<sequence length="56" mass="6095">MSYLIGAVVILIATLIMGKHVRTSEMMATAIISALVSMVLFMLSVWSFLFNGGMNI</sequence>
<dbReference type="Proteomes" id="UP000201442">
    <property type="component" value="Segment"/>
</dbReference>
<dbReference type="OrthoDB" id="26512at10239"/>
<gene>
    <name evidence="2" type="ORF">phiLN25_035</name>
</gene>
<keyword evidence="3" id="KW-1185">Reference proteome</keyword>
<dbReference type="EMBL" id="KC013026">
    <property type="protein sequence ID" value="AFY98404.1"/>
    <property type="molecule type" value="Genomic_DNA"/>
</dbReference>
<keyword evidence="1" id="KW-0472">Membrane</keyword>